<dbReference type="InterPro" id="IPR024788">
    <property type="entry name" value="Malectin-like_Carb-bd_dom"/>
</dbReference>
<dbReference type="Gene3D" id="3.80.10.10">
    <property type="entry name" value="Ribonuclease Inhibitor"/>
    <property type="match status" value="1"/>
</dbReference>
<evidence type="ECO:0000313" key="3">
    <source>
        <dbReference type="EMBL" id="KAJ3707704.1"/>
    </source>
</evidence>
<accession>A0AAD6A0Y3</accession>
<dbReference type="Pfam" id="PF12819">
    <property type="entry name" value="Malectin_like"/>
    <property type="match status" value="1"/>
</dbReference>
<dbReference type="AlphaFoldDB" id="A0AAD6A0Y3"/>
<dbReference type="GO" id="GO:0016020">
    <property type="term" value="C:membrane"/>
    <property type="evidence" value="ECO:0007669"/>
    <property type="project" value="UniProtKB-SubCell"/>
</dbReference>
<evidence type="ECO:0000313" key="4">
    <source>
        <dbReference type="Proteomes" id="UP001210211"/>
    </source>
</evidence>
<organism evidence="3 4">
    <name type="scientific">Rhynchospora tenuis</name>
    <dbReference type="NCBI Taxonomy" id="198213"/>
    <lineage>
        <taxon>Eukaryota</taxon>
        <taxon>Viridiplantae</taxon>
        <taxon>Streptophyta</taxon>
        <taxon>Embryophyta</taxon>
        <taxon>Tracheophyta</taxon>
        <taxon>Spermatophyta</taxon>
        <taxon>Magnoliopsida</taxon>
        <taxon>Liliopsida</taxon>
        <taxon>Poales</taxon>
        <taxon>Cyperaceae</taxon>
        <taxon>Cyperoideae</taxon>
        <taxon>Rhynchosporeae</taxon>
        <taxon>Rhynchospora</taxon>
    </lineage>
</organism>
<comment type="caution">
    <text evidence="3">The sequence shown here is derived from an EMBL/GenBank/DDBJ whole genome shotgun (WGS) entry which is preliminary data.</text>
</comment>
<evidence type="ECO:0000259" key="2">
    <source>
        <dbReference type="Pfam" id="PF12819"/>
    </source>
</evidence>
<comment type="subcellular location">
    <subcellularLocation>
        <location evidence="1">Membrane</location>
        <topology evidence="1">Single-pass membrane protein</topology>
    </subcellularLocation>
</comment>
<proteinExistence type="predicted"/>
<keyword evidence="4" id="KW-1185">Reference proteome</keyword>
<dbReference type="InterPro" id="IPR032675">
    <property type="entry name" value="LRR_dom_sf"/>
</dbReference>
<dbReference type="PANTHER" id="PTHR45631">
    <property type="entry name" value="OS07G0107800 PROTEIN-RELATED"/>
    <property type="match status" value="1"/>
</dbReference>
<name>A0AAD6A0Y3_9POAL</name>
<dbReference type="EMBL" id="JAMRDG010000001">
    <property type="protein sequence ID" value="KAJ3707704.1"/>
    <property type="molecule type" value="Genomic_DNA"/>
</dbReference>
<reference evidence="3 4" key="1">
    <citation type="journal article" date="2022" name="Cell">
        <title>Repeat-based holocentromeres influence genome architecture and karyotype evolution.</title>
        <authorList>
            <person name="Hofstatter P.G."/>
            <person name="Thangavel G."/>
            <person name="Lux T."/>
            <person name="Neumann P."/>
            <person name="Vondrak T."/>
            <person name="Novak P."/>
            <person name="Zhang M."/>
            <person name="Costa L."/>
            <person name="Castellani M."/>
            <person name="Scott A."/>
            <person name="Toegelov H."/>
            <person name="Fuchs J."/>
            <person name="Mata-Sucre Y."/>
            <person name="Dias Y."/>
            <person name="Vanzela A.L.L."/>
            <person name="Huettel B."/>
            <person name="Almeida C.C.S."/>
            <person name="Simkova H."/>
            <person name="Souza G."/>
            <person name="Pedrosa-Harand A."/>
            <person name="Macas J."/>
            <person name="Mayer K.F.X."/>
            <person name="Houben A."/>
            <person name="Marques A."/>
        </authorList>
    </citation>
    <scope>NUCLEOTIDE SEQUENCE [LARGE SCALE GENOMIC DNA]</scope>
    <source>
        <strain evidence="3">RhyTen1mFocal</strain>
    </source>
</reference>
<evidence type="ECO:0000256" key="1">
    <source>
        <dbReference type="ARBA" id="ARBA00004167"/>
    </source>
</evidence>
<feature type="domain" description="Malectin-like" evidence="2">
    <location>
        <begin position="35"/>
        <end position="120"/>
    </location>
</feature>
<protein>
    <recommendedName>
        <fullName evidence="2">Malectin-like domain-containing protein</fullName>
    </recommendedName>
</protein>
<dbReference type="Proteomes" id="UP001210211">
    <property type="component" value="Unassembled WGS sequence"/>
</dbReference>
<dbReference type="PANTHER" id="PTHR45631:SF6">
    <property type="entry name" value="OS09G0352000 PROTEIN"/>
    <property type="match status" value="1"/>
</dbReference>
<sequence length="226" mass="25057">MSALGCATHCALCIGLRPVNGVRLPLCHHVPPKMKRYPDDKYDRWWSTNDTSWLTYISTSSAVTPDQEFETPSLVMQTAAATLSTKQPLFLNWTSIHSTEFVILHFAEIQDNILKTDRRDITLEATSNSTLPPLLNAIELYGSAPVPAGPTYAPDGITAINSIKDDYDIRLGWVADPCLPYPWLGITHCSKDSNNNTRIMQIDLSGCGLRGPLSDHFAHLTALKYL</sequence>
<gene>
    <name evidence="3" type="ORF">LUZ61_011409</name>
</gene>